<evidence type="ECO:0000313" key="9">
    <source>
        <dbReference type="EMBL" id="MDC2889960.1"/>
    </source>
</evidence>
<dbReference type="InterPro" id="IPR004089">
    <property type="entry name" value="MCPsignal_dom"/>
</dbReference>
<evidence type="ECO:0000313" key="10">
    <source>
        <dbReference type="Proteomes" id="UP001528411"/>
    </source>
</evidence>
<protein>
    <submittedName>
        <fullName evidence="9">Methyl-accepting chemotaxis protein</fullName>
    </submittedName>
</protein>
<dbReference type="SMART" id="SM00283">
    <property type="entry name" value="MA"/>
    <property type="match status" value="1"/>
</dbReference>
<evidence type="ECO:0000256" key="6">
    <source>
        <dbReference type="ARBA" id="ARBA00029447"/>
    </source>
</evidence>
<dbReference type="Proteomes" id="UP001528411">
    <property type="component" value="Unassembled WGS sequence"/>
</dbReference>
<organism evidence="9 10">
    <name type="scientific">Psychrosphaera algicola</name>
    <dbReference type="NCBI Taxonomy" id="3023714"/>
    <lineage>
        <taxon>Bacteria</taxon>
        <taxon>Pseudomonadati</taxon>
        <taxon>Pseudomonadota</taxon>
        <taxon>Gammaproteobacteria</taxon>
        <taxon>Alteromonadales</taxon>
        <taxon>Pseudoalteromonadaceae</taxon>
        <taxon>Psychrosphaera</taxon>
    </lineage>
</organism>
<dbReference type="PANTHER" id="PTHR32089:SF119">
    <property type="entry name" value="METHYL-ACCEPTING CHEMOTAXIS PROTEIN CTPL"/>
    <property type="match status" value="1"/>
</dbReference>
<keyword evidence="10" id="KW-1185">Reference proteome</keyword>
<dbReference type="RefSeq" id="WP_272181273.1">
    <property type="nucleotide sequence ID" value="NZ_JAQOMS010000002.1"/>
</dbReference>
<comment type="similarity">
    <text evidence="6">Belongs to the methyl-accepting chemotaxis (MCP) protein family.</text>
</comment>
<keyword evidence="2" id="KW-0812">Transmembrane</keyword>
<dbReference type="Gene3D" id="1.10.287.950">
    <property type="entry name" value="Methyl-accepting chemotaxis protein"/>
    <property type="match status" value="1"/>
</dbReference>
<evidence type="ECO:0000256" key="7">
    <source>
        <dbReference type="PROSITE-ProRule" id="PRU00284"/>
    </source>
</evidence>
<evidence type="ECO:0000256" key="4">
    <source>
        <dbReference type="ARBA" id="ARBA00023136"/>
    </source>
</evidence>
<evidence type="ECO:0000259" key="8">
    <source>
        <dbReference type="PROSITE" id="PS50111"/>
    </source>
</evidence>
<dbReference type="InterPro" id="IPR004090">
    <property type="entry name" value="Chemotax_Me-accpt_rcpt"/>
</dbReference>
<keyword evidence="5 7" id="KW-0807">Transducer</keyword>
<gene>
    <name evidence="9" type="ORF">PN838_15820</name>
</gene>
<evidence type="ECO:0000256" key="5">
    <source>
        <dbReference type="ARBA" id="ARBA00023224"/>
    </source>
</evidence>
<dbReference type="EMBL" id="JAQOMS010000002">
    <property type="protein sequence ID" value="MDC2889960.1"/>
    <property type="molecule type" value="Genomic_DNA"/>
</dbReference>
<reference evidence="9 10" key="1">
    <citation type="submission" date="2023-01" db="EMBL/GenBank/DDBJ databases">
        <title>Psychrosphaera sp. nov., isolated from marine algae.</title>
        <authorList>
            <person name="Bayburt H."/>
            <person name="Choi B.J."/>
            <person name="Kim J.M."/>
            <person name="Choi D.G."/>
            <person name="Jeon C.O."/>
        </authorList>
    </citation>
    <scope>NUCLEOTIDE SEQUENCE [LARGE SCALE GENOMIC DNA]</scope>
    <source>
        <strain evidence="9 10">G1-22</strain>
    </source>
</reference>
<comment type="caution">
    <text evidence="9">The sequence shown here is derived from an EMBL/GenBank/DDBJ whole genome shotgun (WGS) entry which is preliminary data.</text>
</comment>
<dbReference type="Pfam" id="PF00015">
    <property type="entry name" value="MCPsignal"/>
    <property type="match status" value="1"/>
</dbReference>
<comment type="subcellular location">
    <subcellularLocation>
        <location evidence="1">Membrane</location>
        <topology evidence="1">Multi-pass membrane protein</topology>
    </subcellularLocation>
</comment>
<dbReference type="PANTHER" id="PTHR32089">
    <property type="entry name" value="METHYL-ACCEPTING CHEMOTAXIS PROTEIN MCPB"/>
    <property type="match status" value="1"/>
</dbReference>
<evidence type="ECO:0000256" key="3">
    <source>
        <dbReference type="ARBA" id="ARBA00022989"/>
    </source>
</evidence>
<name>A0ABT5FEI8_9GAMM</name>
<dbReference type="SUPFAM" id="SSF58104">
    <property type="entry name" value="Methyl-accepting chemotaxis protein (MCP) signaling domain"/>
    <property type="match status" value="1"/>
</dbReference>
<keyword evidence="3" id="KW-1133">Transmembrane helix</keyword>
<feature type="domain" description="Methyl-accepting transducer" evidence="8">
    <location>
        <begin position="1"/>
        <end position="163"/>
    </location>
</feature>
<accession>A0ABT5FEI8</accession>
<proteinExistence type="inferred from homology"/>
<evidence type="ECO:0000256" key="2">
    <source>
        <dbReference type="ARBA" id="ARBA00022692"/>
    </source>
</evidence>
<dbReference type="PROSITE" id="PS50111">
    <property type="entry name" value="CHEMOTAXIS_TRANSDUC_2"/>
    <property type="match status" value="1"/>
</dbReference>
<sequence length="194" mass="21284">MLAASQSTAQQVKTSYAKLEQLINSIVSVQEVMDVIKNIAGQTNLLALNAAIESARAGEHGRGFSVVADEVRKLAMKTQESLDNTSDILNELTAHSDHLQHNFQQISTAAEQQTHIAQSLIETTDEVRHKAQTSSDVAEQTLSCAQQQQNDFNEFERLMSQVTETVTTAKQQVVQVQGSVTEQANKITATFLNK</sequence>
<dbReference type="PRINTS" id="PR00260">
    <property type="entry name" value="CHEMTRNSDUCR"/>
</dbReference>
<keyword evidence="4" id="KW-0472">Membrane</keyword>
<evidence type="ECO:0000256" key="1">
    <source>
        <dbReference type="ARBA" id="ARBA00004141"/>
    </source>
</evidence>